<feature type="region of interest" description="Disordered" evidence="1">
    <location>
        <begin position="1"/>
        <end position="64"/>
    </location>
</feature>
<organism evidence="2 3">
    <name type="scientific">Kockovaella imperatae</name>
    <dbReference type="NCBI Taxonomy" id="4999"/>
    <lineage>
        <taxon>Eukaryota</taxon>
        <taxon>Fungi</taxon>
        <taxon>Dikarya</taxon>
        <taxon>Basidiomycota</taxon>
        <taxon>Agaricomycotina</taxon>
        <taxon>Tremellomycetes</taxon>
        <taxon>Tremellales</taxon>
        <taxon>Cuniculitremaceae</taxon>
        <taxon>Kockovaella</taxon>
    </lineage>
</organism>
<proteinExistence type="predicted"/>
<protein>
    <submittedName>
        <fullName evidence="2">Uncharacterized protein</fullName>
    </submittedName>
</protein>
<evidence type="ECO:0000313" key="2">
    <source>
        <dbReference type="EMBL" id="ORX35752.1"/>
    </source>
</evidence>
<dbReference type="Proteomes" id="UP000193218">
    <property type="component" value="Unassembled WGS sequence"/>
</dbReference>
<dbReference type="RefSeq" id="XP_021869916.1">
    <property type="nucleotide sequence ID" value="XM_022013525.1"/>
</dbReference>
<gene>
    <name evidence="2" type="ORF">BD324DRAFT_581799</name>
</gene>
<name>A0A1Y1UCM0_9TREE</name>
<keyword evidence="3" id="KW-1185">Reference proteome</keyword>
<dbReference type="GeneID" id="33555333"/>
<dbReference type="InParanoid" id="A0A1Y1UCM0"/>
<evidence type="ECO:0000256" key="1">
    <source>
        <dbReference type="SAM" id="MobiDB-lite"/>
    </source>
</evidence>
<dbReference type="OrthoDB" id="298344at2759"/>
<evidence type="ECO:0000313" key="3">
    <source>
        <dbReference type="Proteomes" id="UP000193218"/>
    </source>
</evidence>
<dbReference type="EMBL" id="NBSH01000010">
    <property type="protein sequence ID" value="ORX35752.1"/>
    <property type="molecule type" value="Genomic_DNA"/>
</dbReference>
<reference evidence="2 3" key="1">
    <citation type="submission" date="2017-03" db="EMBL/GenBank/DDBJ databases">
        <title>Widespread Adenine N6-methylation of Active Genes in Fungi.</title>
        <authorList>
            <consortium name="DOE Joint Genome Institute"/>
            <person name="Mondo S.J."/>
            <person name="Dannebaum R.O."/>
            <person name="Kuo R.C."/>
            <person name="Louie K.B."/>
            <person name="Bewick A.J."/>
            <person name="Labutti K."/>
            <person name="Haridas S."/>
            <person name="Kuo A."/>
            <person name="Salamov A."/>
            <person name="Ahrendt S.R."/>
            <person name="Lau R."/>
            <person name="Bowen B.P."/>
            <person name="Lipzen A."/>
            <person name="Sullivan W."/>
            <person name="Andreopoulos W.B."/>
            <person name="Clum A."/>
            <person name="Lindquist E."/>
            <person name="Daum C."/>
            <person name="Northen T.R."/>
            <person name="Ramamoorthy G."/>
            <person name="Schmitz R.J."/>
            <person name="Gryganskyi A."/>
            <person name="Culley D."/>
            <person name="Magnuson J."/>
            <person name="James T.Y."/>
            <person name="O'Malley M.A."/>
            <person name="Stajich J.E."/>
            <person name="Spatafora J.W."/>
            <person name="Visel A."/>
            <person name="Grigoriev I.V."/>
        </authorList>
    </citation>
    <scope>NUCLEOTIDE SEQUENCE [LARGE SCALE GENOMIC DNA]</scope>
    <source>
        <strain evidence="2 3">NRRL Y-17943</strain>
    </source>
</reference>
<dbReference type="AlphaFoldDB" id="A0A1Y1UCM0"/>
<comment type="caution">
    <text evidence="2">The sequence shown here is derived from an EMBL/GenBank/DDBJ whole genome shotgun (WGS) entry which is preliminary data.</text>
</comment>
<feature type="compositionally biased region" description="Low complexity" evidence="1">
    <location>
        <begin position="1"/>
        <end position="35"/>
    </location>
</feature>
<accession>A0A1Y1UCM0</accession>
<feature type="compositionally biased region" description="Basic and acidic residues" evidence="1">
    <location>
        <begin position="50"/>
        <end position="64"/>
    </location>
</feature>
<sequence length="474" mass="52659">MAAGTTPTAKAKANGSKKSAGSPAKSKSKASAGKSPKTKAKAKAISSADGKPKPVRRPEIIPDLPPFEKVDTRLDLTEAEQRMALREYLFRFRAALSIPERSLPPVDDFDRPLTEASVRVFAGSMLELIREEIEHNGQLADKILHHREELRYYADLARFAAIYMGLEDSLGLRKPIGQERDGSLPVELDLSSRRSAASRLPSPIRVVQMLLALSERTLRTPAIRADLESQTEENVLRRQHLSAVKKETAAWETRKKKLDEASAKTKGAADSKAARANLASELREHQLRVVQLNVNLRADLSRRALRHESLGSDRDGRTYFVLSMRPVTHDGRPPIAWASGLLVWGKGDPGSQASDAVPSDMERWSHFGKSQSVKQLAKWVEWSWKKTIASVKTKNTKAGRAKLEVVIPSHKRARSSSSSALSVLSDNLLDDFEPQGYEPSPDMLDARAKDLVRRLHEVAEWLEVLEWKGMGEIV</sequence>